<dbReference type="Gene3D" id="3.10.100.10">
    <property type="entry name" value="Mannose-Binding Protein A, subunit A"/>
    <property type="match status" value="1"/>
</dbReference>
<evidence type="ECO:0000256" key="7">
    <source>
        <dbReference type="SAM" id="MobiDB-lite"/>
    </source>
</evidence>
<evidence type="ECO:0000256" key="8">
    <source>
        <dbReference type="SAM" id="Phobius"/>
    </source>
</evidence>
<dbReference type="PANTHER" id="PTHR45710:SF35">
    <property type="entry name" value="C-TYPE LECTIN DOMAIN FAMILY 2 MEMBER D"/>
    <property type="match status" value="1"/>
</dbReference>
<keyword evidence="5 8" id="KW-1133">Transmembrane helix</keyword>
<dbReference type="GeneID" id="101983052"/>
<evidence type="ECO:0000256" key="6">
    <source>
        <dbReference type="ARBA" id="ARBA00023136"/>
    </source>
</evidence>
<organism evidence="10 11">
    <name type="scientific">Microtus ochrogaster</name>
    <name type="common">Prairie vole</name>
    <dbReference type="NCBI Taxonomy" id="79684"/>
    <lineage>
        <taxon>Eukaryota</taxon>
        <taxon>Metazoa</taxon>
        <taxon>Chordata</taxon>
        <taxon>Craniata</taxon>
        <taxon>Vertebrata</taxon>
        <taxon>Euteleostomi</taxon>
        <taxon>Mammalia</taxon>
        <taxon>Eutheria</taxon>
        <taxon>Euarchontoglires</taxon>
        <taxon>Glires</taxon>
        <taxon>Rodentia</taxon>
        <taxon>Myomorpha</taxon>
        <taxon>Muroidea</taxon>
        <taxon>Cricetidae</taxon>
        <taxon>Arvicolinae</taxon>
        <taxon>Microtus</taxon>
    </lineage>
</organism>
<proteinExistence type="predicted"/>
<feature type="compositionally biased region" description="Acidic residues" evidence="7">
    <location>
        <begin position="11"/>
        <end position="20"/>
    </location>
</feature>
<evidence type="ECO:0000256" key="5">
    <source>
        <dbReference type="ARBA" id="ARBA00022989"/>
    </source>
</evidence>
<keyword evidence="2 8" id="KW-0812">Transmembrane</keyword>
<evidence type="ECO:0000256" key="1">
    <source>
        <dbReference type="ARBA" id="ARBA00004401"/>
    </source>
</evidence>
<keyword evidence="6 8" id="KW-0472">Membrane</keyword>
<dbReference type="RefSeq" id="XP_005372003.1">
    <property type="nucleotide sequence ID" value="XM_005371946.3"/>
</dbReference>
<dbReference type="InterPro" id="IPR016186">
    <property type="entry name" value="C-type_lectin-like/link_sf"/>
</dbReference>
<gene>
    <name evidence="11" type="primary">LOC101983052</name>
</gene>
<dbReference type="InterPro" id="IPR001304">
    <property type="entry name" value="C-type_lectin-like"/>
</dbReference>
<reference evidence="11" key="1">
    <citation type="submission" date="2025-08" db="UniProtKB">
        <authorList>
            <consortium name="RefSeq"/>
        </authorList>
    </citation>
    <scope>IDENTIFICATION</scope>
</reference>
<feature type="transmembrane region" description="Helical" evidence="8">
    <location>
        <begin position="80"/>
        <end position="101"/>
    </location>
</feature>
<keyword evidence="4" id="KW-0735">Signal-anchor</keyword>
<dbReference type="Proteomes" id="UP000694915">
    <property type="component" value="Unplaced"/>
</dbReference>
<name>A0ABM0LSK8_MICOH</name>
<evidence type="ECO:0000313" key="10">
    <source>
        <dbReference type="Proteomes" id="UP000694915"/>
    </source>
</evidence>
<dbReference type="InterPro" id="IPR016187">
    <property type="entry name" value="CTDL_fold"/>
</dbReference>
<accession>A0ABM0LSK8</accession>
<evidence type="ECO:0000256" key="4">
    <source>
        <dbReference type="ARBA" id="ARBA00022968"/>
    </source>
</evidence>
<dbReference type="PROSITE" id="PS50041">
    <property type="entry name" value="C_TYPE_LECTIN_2"/>
    <property type="match status" value="1"/>
</dbReference>
<sequence>MSEDSGGLSNSDEDEPPDEIGDNRPAYINGDDEELQEVIGENLPEAINRNNEEQHLVGGKKLQEKCLRIVSPISPARLHCCYAVIIVLTGAVIALSVALSLSGKTEQVSSTNTYAVCPRNWIGFGNKCFYFSEDTNNQTASDNYCMARGAQLAKFDSQEELNFLNRYKGDSDHWIGLHRESSEHPWIWTDNTEYNNWFPIRGEENYAYMSDNKISSARNYTHKKCICSKPYSYIWPCPVVSQLV</sequence>
<feature type="domain" description="C-type lectin" evidence="9">
    <location>
        <begin position="124"/>
        <end position="235"/>
    </location>
</feature>
<dbReference type="InterPro" id="IPR033992">
    <property type="entry name" value="NKR-like_CTLD"/>
</dbReference>
<dbReference type="SUPFAM" id="SSF56436">
    <property type="entry name" value="C-type lectin-like"/>
    <property type="match status" value="1"/>
</dbReference>
<dbReference type="PANTHER" id="PTHR45710">
    <property type="entry name" value="C-TYPE LECTIN DOMAIN-CONTAINING PROTEIN 180"/>
    <property type="match status" value="1"/>
</dbReference>
<protein>
    <submittedName>
        <fullName evidence="11">C-type lectin domain family 2 member D11-like</fullName>
    </submittedName>
</protein>
<evidence type="ECO:0000259" key="9">
    <source>
        <dbReference type="PROSITE" id="PS50041"/>
    </source>
</evidence>
<evidence type="ECO:0000256" key="3">
    <source>
        <dbReference type="ARBA" id="ARBA00022734"/>
    </source>
</evidence>
<keyword evidence="10" id="KW-1185">Reference proteome</keyword>
<dbReference type="CDD" id="cd03593">
    <property type="entry name" value="CLECT_NK_receptors_like"/>
    <property type="match status" value="1"/>
</dbReference>
<dbReference type="InterPro" id="IPR050828">
    <property type="entry name" value="C-type_lectin/matrix_domain"/>
</dbReference>
<evidence type="ECO:0000313" key="11">
    <source>
        <dbReference type="RefSeq" id="XP_005372003.1"/>
    </source>
</evidence>
<evidence type="ECO:0000256" key="2">
    <source>
        <dbReference type="ARBA" id="ARBA00022692"/>
    </source>
</evidence>
<dbReference type="SMART" id="SM00034">
    <property type="entry name" value="CLECT"/>
    <property type="match status" value="1"/>
</dbReference>
<comment type="subcellular location">
    <subcellularLocation>
        <location evidence="1">Cell membrane</location>
        <topology evidence="1">Single-pass type II membrane protein</topology>
    </subcellularLocation>
</comment>
<dbReference type="Pfam" id="PF00059">
    <property type="entry name" value="Lectin_C"/>
    <property type="match status" value="1"/>
</dbReference>
<feature type="region of interest" description="Disordered" evidence="7">
    <location>
        <begin position="1"/>
        <end position="28"/>
    </location>
</feature>
<keyword evidence="3" id="KW-0430">Lectin</keyword>